<accession>A0AAX4NHE2</accession>
<evidence type="ECO:0000313" key="2">
    <source>
        <dbReference type="Proteomes" id="UP001451606"/>
    </source>
</evidence>
<gene>
    <name evidence="1" type="ORF">OXIME_001182</name>
</gene>
<name>A0AAX4NHE2_9ARCH</name>
<keyword evidence="2" id="KW-1185">Reference proteome</keyword>
<proteinExistence type="predicted"/>
<dbReference type="PIRSF" id="PIRSF033563">
    <property type="entry name" value="UCP033563"/>
    <property type="match status" value="1"/>
</dbReference>
<dbReference type="RefSeq" id="WP_393970937.1">
    <property type="nucleotide sequence ID" value="NZ_CP133772.1"/>
</dbReference>
<protein>
    <submittedName>
        <fullName evidence="1">DUF1015 family protein</fullName>
    </submittedName>
</protein>
<dbReference type="InterPro" id="IPR008323">
    <property type="entry name" value="UCP033563"/>
</dbReference>
<evidence type="ECO:0000313" key="1">
    <source>
        <dbReference type="EMBL" id="WYY00603.1"/>
    </source>
</evidence>
<dbReference type="KEGG" id="omr:OXIME_001182"/>
<dbReference type="Pfam" id="PF06245">
    <property type="entry name" value="DUF1015"/>
    <property type="match status" value="1"/>
</dbReference>
<dbReference type="AlphaFoldDB" id="A0AAX4NHE2"/>
<dbReference type="GeneID" id="95967919"/>
<dbReference type="PANTHER" id="PTHR36454">
    <property type="entry name" value="LMO2823 PROTEIN"/>
    <property type="match status" value="1"/>
</dbReference>
<organism evidence="1 2">
    <name type="scientific">Oxyplasma meridianum</name>
    <dbReference type="NCBI Taxonomy" id="3073602"/>
    <lineage>
        <taxon>Archaea</taxon>
        <taxon>Methanobacteriati</taxon>
        <taxon>Thermoplasmatota</taxon>
        <taxon>Thermoplasmata</taxon>
        <taxon>Thermoplasmatales</taxon>
        <taxon>Thermoplasmataceae</taxon>
        <taxon>Oxyplasma</taxon>
    </lineage>
</organism>
<dbReference type="EMBL" id="CP133772">
    <property type="protein sequence ID" value="WYY00603.1"/>
    <property type="molecule type" value="Genomic_DNA"/>
</dbReference>
<reference evidence="1 2" key="1">
    <citation type="submission" date="2023-09" db="EMBL/GenBank/DDBJ databases">
        <authorList>
            <person name="Golyshina O.V."/>
            <person name="Lunev E.A."/>
            <person name="Bargiela R."/>
            <person name="Gaines M.C."/>
            <person name="Daum B."/>
            <person name="Bale N.J."/>
            <person name="Koenen M."/>
            <person name="Sinninghe Damst J.S."/>
            <person name="Yakimov M."/>
            <person name="Golyshin P.N."/>
        </authorList>
    </citation>
    <scope>NUCLEOTIDE SEQUENCE [LARGE SCALE GENOMIC DNA]</scope>
    <source>
        <strain evidence="1 2">M1</strain>
    </source>
</reference>
<sequence>MDIRSFRPIIYSNHIEEAVAPPFDTISKDQKESLLRSSYNITHVTTLSRGNFGDASKIMRKWMDDGILKKLDKDCIIILEQEFYSMREKMVRIGVISLVSIEEGWEQIRPHENTFRWAVEERKELMKECGCQLEPIFLAVASNSFNNLLRRMIQDSKPDLEFEEPSGVINRSFFIYDIDKIKKIQSVIKNDDAVVADGHHRFQAVKELLQEDKPEGKEKWSSLFAYTTSIYDRGLMISGIHRIVSTKFNFNDVMEKIGRYFTVTVKKSYADENHMAIYKDKFYILDPKDSVNTHLGIAFDDVNESNPRIINDLIFREMLGMSNKTIEENVSFTQDEFFAINAVDNHHAEFAIIMPAWSKDTFINLTRRGHMLPQKSTYFYPKIPSGIAIYCK</sequence>
<dbReference type="Proteomes" id="UP001451606">
    <property type="component" value="Chromosome"/>
</dbReference>
<dbReference type="PANTHER" id="PTHR36454:SF1">
    <property type="entry name" value="DUF1015 DOMAIN-CONTAINING PROTEIN"/>
    <property type="match status" value="1"/>
</dbReference>